<feature type="compositionally biased region" description="Polar residues" evidence="1">
    <location>
        <begin position="1"/>
        <end position="11"/>
    </location>
</feature>
<dbReference type="OrthoDB" id="6782743at2759"/>
<evidence type="ECO:0008006" key="4">
    <source>
        <dbReference type="Google" id="ProtNLM"/>
    </source>
</evidence>
<protein>
    <recommendedName>
        <fullName evidence="4">DUF4817 domain-containing protein</fullName>
    </recommendedName>
</protein>
<evidence type="ECO:0000313" key="3">
    <source>
        <dbReference type="Proteomes" id="UP000499080"/>
    </source>
</evidence>
<gene>
    <name evidence="2" type="ORF">AVEN_148080_1</name>
</gene>
<organism evidence="2 3">
    <name type="scientific">Araneus ventricosus</name>
    <name type="common">Orbweaver spider</name>
    <name type="synonym">Epeira ventricosa</name>
    <dbReference type="NCBI Taxonomy" id="182803"/>
    <lineage>
        <taxon>Eukaryota</taxon>
        <taxon>Metazoa</taxon>
        <taxon>Ecdysozoa</taxon>
        <taxon>Arthropoda</taxon>
        <taxon>Chelicerata</taxon>
        <taxon>Arachnida</taxon>
        <taxon>Araneae</taxon>
        <taxon>Araneomorphae</taxon>
        <taxon>Entelegynae</taxon>
        <taxon>Araneoidea</taxon>
        <taxon>Araneidae</taxon>
        <taxon>Araneus</taxon>
    </lineage>
</organism>
<dbReference type="EMBL" id="BGPR01001242">
    <property type="protein sequence ID" value="GBM49155.1"/>
    <property type="molecule type" value="Genomic_DNA"/>
</dbReference>
<dbReference type="AlphaFoldDB" id="A0A4Y2G8X1"/>
<dbReference type="Proteomes" id="UP000499080">
    <property type="component" value="Unassembled WGS sequence"/>
</dbReference>
<keyword evidence="3" id="KW-1185">Reference proteome</keyword>
<feature type="region of interest" description="Disordered" evidence="1">
    <location>
        <begin position="1"/>
        <end position="55"/>
    </location>
</feature>
<comment type="caution">
    <text evidence="2">The sequence shown here is derived from an EMBL/GenBank/DDBJ whole genome shotgun (WGS) entry which is preliminary data.</text>
</comment>
<evidence type="ECO:0000256" key="1">
    <source>
        <dbReference type="SAM" id="MobiDB-lite"/>
    </source>
</evidence>
<evidence type="ECO:0000313" key="2">
    <source>
        <dbReference type="EMBL" id="GBM49155.1"/>
    </source>
</evidence>
<proteinExistence type="predicted"/>
<name>A0A4Y2G8X1_ARAVE</name>
<accession>A0A4Y2G8X1</accession>
<reference evidence="2 3" key="1">
    <citation type="journal article" date="2019" name="Sci. Rep.">
        <title>Orb-weaving spider Araneus ventricosus genome elucidates the spidroin gene catalogue.</title>
        <authorList>
            <person name="Kono N."/>
            <person name="Nakamura H."/>
            <person name="Ohtoshi R."/>
            <person name="Moran D.A.P."/>
            <person name="Shinohara A."/>
            <person name="Yoshida Y."/>
            <person name="Fujiwara M."/>
            <person name="Mori M."/>
            <person name="Tomita M."/>
            <person name="Arakawa K."/>
        </authorList>
    </citation>
    <scope>NUCLEOTIDE SEQUENCE [LARGE SCALE GENOMIC DNA]</scope>
</reference>
<sequence>MSKRPSGSTRTVHAPENVESVIHAVLRSPSRSVRKNSSEPGLSHRSLPHEGSGSNRGKCFQKFLEFRIKRERMGSKRPRACADGLTSGVVIMMIL</sequence>